<protein>
    <submittedName>
        <fullName evidence="2">CinA family protein</fullName>
    </submittedName>
</protein>
<dbReference type="KEGG" id="nano:G5V58_13200"/>
<dbReference type="RefSeq" id="WP_165233386.1">
    <property type="nucleotide sequence ID" value="NZ_CP049257.1"/>
</dbReference>
<dbReference type="Gene3D" id="3.90.950.20">
    <property type="entry name" value="CinA-like"/>
    <property type="match status" value="1"/>
</dbReference>
<feature type="domain" description="CinA C-terminal" evidence="1">
    <location>
        <begin position="4"/>
        <end position="153"/>
    </location>
</feature>
<gene>
    <name evidence="2" type="ORF">G5V58_13200</name>
</gene>
<sequence length="171" mass="17050">MEVVAARVLQLLVERGATVATAESLTGGQLAAALTAVPGASRAYLGGVVSYATSVKERVLGVPEELVARYGVISPECALAMARGAALITGADWALATTGVAGPDRQEGHPPGTVHVGLVGPGVATALALELVGDRAAIQARTCAEALSALAGMLDGATAGRDEPREDRGLG</sequence>
<dbReference type="EMBL" id="CP049257">
    <property type="protein sequence ID" value="QIG43588.1"/>
    <property type="molecule type" value="Genomic_DNA"/>
</dbReference>
<dbReference type="SUPFAM" id="SSF142433">
    <property type="entry name" value="CinA-like"/>
    <property type="match status" value="1"/>
</dbReference>
<dbReference type="InterPro" id="IPR036653">
    <property type="entry name" value="CinA-like_C"/>
</dbReference>
<keyword evidence="3" id="KW-1185">Reference proteome</keyword>
<proteinExistence type="predicted"/>
<evidence type="ECO:0000259" key="1">
    <source>
        <dbReference type="Pfam" id="PF02464"/>
    </source>
</evidence>
<evidence type="ECO:0000313" key="3">
    <source>
        <dbReference type="Proteomes" id="UP000502996"/>
    </source>
</evidence>
<evidence type="ECO:0000313" key="2">
    <source>
        <dbReference type="EMBL" id="QIG43588.1"/>
    </source>
</evidence>
<dbReference type="Proteomes" id="UP000502996">
    <property type="component" value="Chromosome"/>
</dbReference>
<accession>A0A6G6WE33</accession>
<dbReference type="NCBIfam" id="TIGR00199">
    <property type="entry name" value="PncC_domain"/>
    <property type="match status" value="1"/>
</dbReference>
<dbReference type="AlphaFoldDB" id="A0A6G6WE33"/>
<dbReference type="Pfam" id="PF02464">
    <property type="entry name" value="CinA"/>
    <property type="match status" value="1"/>
</dbReference>
<name>A0A6G6WE33_9ACTN</name>
<organism evidence="2 3">
    <name type="scientific">Nocardioides anomalus</name>
    <dbReference type="NCBI Taxonomy" id="2712223"/>
    <lineage>
        <taxon>Bacteria</taxon>
        <taxon>Bacillati</taxon>
        <taxon>Actinomycetota</taxon>
        <taxon>Actinomycetes</taxon>
        <taxon>Propionibacteriales</taxon>
        <taxon>Nocardioidaceae</taxon>
        <taxon>Nocardioides</taxon>
    </lineage>
</organism>
<reference evidence="2 3" key="1">
    <citation type="submission" date="2020-02" db="EMBL/GenBank/DDBJ databases">
        <title>Full genome sequence of Nocardioides sp. R-3366.</title>
        <authorList>
            <person name="Im W.-T."/>
        </authorList>
    </citation>
    <scope>NUCLEOTIDE SEQUENCE [LARGE SCALE GENOMIC DNA]</scope>
    <source>
        <strain evidence="2 3">R-3366</strain>
    </source>
</reference>
<dbReference type="InterPro" id="IPR008136">
    <property type="entry name" value="CinA_C"/>
</dbReference>